<name>A0A6B3LHY2_9BACT</name>
<dbReference type="EMBL" id="JAAGWD010000001">
    <property type="protein sequence ID" value="NEM96199.1"/>
    <property type="molecule type" value="Genomic_DNA"/>
</dbReference>
<protein>
    <submittedName>
        <fullName evidence="1">Uncharacterized protein</fullName>
    </submittedName>
</protein>
<accession>A0A6B3LHY2</accession>
<evidence type="ECO:0000313" key="1">
    <source>
        <dbReference type="EMBL" id="NEM96199.1"/>
    </source>
</evidence>
<proteinExistence type="predicted"/>
<sequence length="74" mass="8688">MTRNQPKMRDLMPEKYGPILRERTGKSLNHIYDVVNNERTEKGIWTEVLKLADEHQKQLKQNRIKTLAIKSNAA</sequence>
<evidence type="ECO:0000313" key="2">
    <source>
        <dbReference type="Proteomes" id="UP000474777"/>
    </source>
</evidence>
<dbReference type="Proteomes" id="UP000474777">
    <property type="component" value="Unassembled WGS sequence"/>
</dbReference>
<dbReference type="AlphaFoldDB" id="A0A6B3LHY2"/>
<reference evidence="1 2" key="1">
    <citation type="submission" date="2020-02" db="EMBL/GenBank/DDBJ databases">
        <authorList>
            <person name="Kim M.K."/>
        </authorList>
    </citation>
    <scope>NUCLEOTIDE SEQUENCE [LARGE SCALE GENOMIC DNA]</scope>
    <source>
        <strain evidence="1 2">BT327</strain>
    </source>
</reference>
<comment type="caution">
    <text evidence="1">The sequence shown here is derived from an EMBL/GenBank/DDBJ whole genome shotgun (WGS) entry which is preliminary data.</text>
</comment>
<organism evidence="1 2">
    <name type="scientific">Pontibacter burrus</name>
    <dbReference type="NCBI Taxonomy" id="2704466"/>
    <lineage>
        <taxon>Bacteria</taxon>
        <taxon>Pseudomonadati</taxon>
        <taxon>Bacteroidota</taxon>
        <taxon>Cytophagia</taxon>
        <taxon>Cytophagales</taxon>
        <taxon>Hymenobacteraceae</taxon>
        <taxon>Pontibacter</taxon>
    </lineage>
</organism>
<dbReference type="RefSeq" id="WP_163911017.1">
    <property type="nucleotide sequence ID" value="NZ_JAAGWD010000001.1"/>
</dbReference>
<keyword evidence="2" id="KW-1185">Reference proteome</keyword>
<gene>
    <name evidence="1" type="ORF">GXP69_00705</name>
</gene>